<keyword evidence="3" id="KW-1185">Reference proteome</keyword>
<dbReference type="Gene3D" id="1.10.10.10">
    <property type="entry name" value="Winged helix-like DNA-binding domain superfamily/Winged helix DNA-binding domain"/>
    <property type="match status" value="1"/>
</dbReference>
<protein>
    <submittedName>
        <fullName evidence="2">Helix-turn-helix transcriptional regulator</fullName>
    </submittedName>
</protein>
<accession>A0ABU8WZQ9</accession>
<dbReference type="Pfam" id="PF00196">
    <property type="entry name" value="GerE"/>
    <property type="match status" value="1"/>
</dbReference>
<dbReference type="Proteomes" id="UP001385892">
    <property type="component" value="Unassembled WGS sequence"/>
</dbReference>
<dbReference type="PRINTS" id="PR00038">
    <property type="entry name" value="HTHLUXR"/>
</dbReference>
<dbReference type="SUPFAM" id="SSF46894">
    <property type="entry name" value="C-terminal effector domain of the bipartite response regulators"/>
    <property type="match status" value="1"/>
</dbReference>
<dbReference type="InterPro" id="IPR000792">
    <property type="entry name" value="Tscrpt_reg_LuxR_C"/>
</dbReference>
<sequence length="373" mass="40807">MNVQDLYELASAAALDSARWADVLRAACAATGAMGGAMFSPGVDANGPHLGAITDGYGDIAAYKAHWAAQDPWLVAVAGKRFFQTAGDVHFGREFLPDADVKRTAYYNDFGRFSGGGAGHKISLKVCDADDPCAPVTHLIVGSPFSSRDFDEEDKRALARFWRPVQHAVRLHWKLARHVAPEHSPAIGLKLLPTPALILREDAFIEFCNTSALDMLRKGCLLKAANGYLRGVGNLDSAALKTLVSGASRICCKTVVLAVEDERVRRMTLSAVPIREVPHYACEWPRASVMLVMLDGHESEGDEESWQRCLARHFALTSSEQYVLQRIATGRTVGEIAAEKDVIPATVRTHLNSLFDKTGRRRQSELVRLVLGR</sequence>
<evidence type="ECO:0000313" key="3">
    <source>
        <dbReference type="Proteomes" id="UP001385892"/>
    </source>
</evidence>
<evidence type="ECO:0000313" key="2">
    <source>
        <dbReference type="EMBL" id="MEJ8851977.1"/>
    </source>
</evidence>
<dbReference type="InterPro" id="IPR036388">
    <property type="entry name" value="WH-like_DNA-bd_sf"/>
</dbReference>
<dbReference type="InterPro" id="IPR016032">
    <property type="entry name" value="Sig_transdc_resp-reg_C-effctor"/>
</dbReference>
<comment type="caution">
    <text evidence="2">The sequence shown here is derived from an EMBL/GenBank/DDBJ whole genome shotgun (WGS) entry which is preliminary data.</text>
</comment>
<proteinExistence type="predicted"/>
<dbReference type="PROSITE" id="PS50043">
    <property type="entry name" value="HTH_LUXR_2"/>
    <property type="match status" value="1"/>
</dbReference>
<dbReference type="EMBL" id="JBBKZT010000029">
    <property type="protein sequence ID" value="MEJ8851977.1"/>
    <property type="molecule type" value="Genomic_DNA"/>
</dbReference>
<gene>
    <name evidence="2" type="ORF">WKW82_35480</name>
</gene>
<organism evidence="2 3">
    <name type="scientific">Variovorax rhizosphaerae</name>
    <dbReference type="NCBI Taxonomy" id="1836200"/>
    <lineage>
        <taxon>Bacteria</taxon>
        <taxon>Pseudomonadati</taxon>
        <taxon>Pseudomonadota</taxon>
        <taxon>Betaproteobacteria</taxon>
        <taxon>Burkholderiales</taxon>
        <taxon>Comamonadaceae</taxon>
        <taxon>Variovorax</taxon>
    </lineage>
</organism>
<dbReference type="RefSeq" id="WP_340347826.1">
    <property type="nucleotide sequence ID" value="NZ_JBBKZT010000029.1"/>
</dbReference>
<feature type="domain" description="HTH luxR-type" evidence="1">
    <location>
        <begin position="309"/>
        <end position="373"/>
    </location>
</feature>
<dbReference type="SMART" id="SM00421">
    <property type="entry name" value="HTH_LUXR"/>
    <property type="match status" value="1"/>
</dbReference>
<evidence type="ECO:0000259" key="1">
    <source>
        <dbReference type="PROSITE" id="PS50043"/>
    </source>
</evidence>
<reference evidence="2 3" key="1">
    <citation type="submission" date="2024-03" db="EMBL/GenBank/DDBJ databases">
        <title>Novel species of the genus Variovorax.</title>
        <authorList>
            <person name="Liu Q."/>
            <person name="Xin Y.-H."/>
        </authorList>
    </citation>
    <scope>NUCLEOTIDE SEQUENCE [LARGE SCALE GENOMIC DNA]</scope>
    <source>
        <strain evidence="2 3">KACC 18900</strain>
    </source>
</reference>
<name>A0ABU8WZQ9_9BURK</name>